<evidence type="ECO:0000313" key="1">
    <source>
        <dbReference type="EMBL" id="CAG8442293.1"/>
    </source>
</evidence>
<comment type="caution">
    <text evidence="1">The sequence shown here is derived from an EMBL/GenBank/DDBJ whole genome shotgun (WGS) entry which is preliminary data.</text>
</comment>
<accession>A0A9N8YLX8</accession>
<reference evidence="1" key="1">
    <citation type="submission" date="2021-06" db="EMBL/GenBank/DDBJ databases">
        <authorList>
            <person name="Kallberg Y."/>
            <person name="Tangrot J."/>
            <person name="Rosling A."/>
        </authorList>
    </citation>
    <scope>NUCLEOTIDE SEQUENCE</scope>
    <source>
        <strain evidence="1">FL130A</strain>
    </source>
</reference>
<dbReference type="Proteomes" id="UP000789508">
    <property type="component" value="Unassembled WGS sequence"/>
</dbReference>
<name>A0A9N8YLX8_9GLOM</name>
<dbReference type="OrthoDB" id="676979at2759"/>
<dbReference type="EMBL" id="CAJVPS010000024">
    <property type="protein sequence ID" value="CAG8442293.1"/>
    <property type="molecule type" value="Genomic_DNA"/>
</dbReference>
<dbReference type="AlphaFoldDB" id="A0A9N8YLX8"/>
<sequence length="246" mass="28652">MNEWWFKDFHYPKEERKKINTLNISNRGLTGELCLVMKKCTEKMQLKMYRQDLSEGLEHLPESCQKLYCNSDYKYESIKIMEKLDKSSCSEKRLYVIREINNINQLQSPKELYKLQLAIYAAQSIGRSAAVLGAVFIFRDSQAIGGGIAAIYPITELFEIEKLKGGEIKKSLEDLNNNLINFLSDYDKDNNEEVDINELISKRVIIKYRKLSYGMDEKDAGNQLRESMNRLQIENDQETKIEIPPK</sequence>
<proteinExistence type="predicted"/>
<evidence type="ECO:0000313" key="2">
    <source>
        <dbReference type="Proteomes" id="UP000789508"/>
    </source>
</evidence>
<protein>
    <submittedName>
        <fullName evidence="1">3947_t:CDS:1</fullName>
    </submittedName>
</protein>
<keyword evidence="2" id="KW-1185">Reference proteome</keyword>
<organism evidence="1 2">
    <name type="scientific">Ambispora leptoticha</name>
    <dbReference type="NCBI Taxonomy" id="144679"/>
    <lineage>
        <taxon>Eukaryota</taxon>
        <taxon>Fungi</taxon>
        <taxon>Fungi incertae sedis</taxon>
        <taxon>Mucoromycota</taxon>
        <taxon>Glomeromycotina</taxon>
        <taxon>Glomeromycetes</taxon>
        <taxon>Archaeosporales</taxon>
        <taxon>Ambisporaceae</taxon>
        <taxon>Ambispora</taxon>
    </lineage>
</organism>
<gene>
    <name evidence="1" type="ORF">ALEPTO_LOCUS412</name>
</gene>